<evidence type="ECO:0000256" key="3">
    <source>
        <dbReference type="SAM" id="SignalP"/>
    </source>
</evidence>
<keyword evidence="3" id="KW-0732">Signal</keyword>
<feature type="transmembrane region" description="Helical" evidence="2">
    <location>
        <begin position="180"/>
        <end position="198"/>
    </location>
</feature>
<organism evidence="5 6">
    <name type="scientific">Pseudoalteromonas rubra</name>
    <dbReference type="NCBI Taxonomy" id="43658"/>
    <lineage>
        <taxon>Bacteria</taxon>
        <taxon>Pseudomonadati</taxon>
        <taxon>Pseudomonadota</taxon>
        <taxon>Gammaproteobacteria</taxon>
        <taxon>Alteromonadales</taxon>
        <taxon>Pseudoalteromonadaceae</taxon>
        <taxon>Pseudoalteromonas</taxon>
    </lineage>
</organism>
<evidence type="ECO:0000256" key="1">
    <source>
        <dbReference type="ARBA" id="ARBA00023012"/>
    </source>
</evidence>
<keyword evidence="1" id="KW-0902">Two-component regulatory system</keyword>
<dbReference type="Gene3D" id="2.40.50.1020">
    <property type="entry name" value="LytTr DNA-binding domain"/>
    <property type="match status" value="1"/>
</dbReference>
<dbReference type="OrthoDB" id="9781059at2"/>
<dbReference type="SMART" id="SM00850">
    <property type="entry name" value="LytTR"/>
    <property type="match status" value="1"/>
</dbReference>
<evidence type="ECO:0000313" key="6">
    <source>
        <dbReference type="Proteomes" id="UP000306719"/>
    </source>
</evidence>
<keyword evidence="2" id="KW-0472">Membrane</keyword>
<dbReference type="EMBL" id="PNCJ01000007">
    <property type="protein sequence ID" value="TMP39030.1"/>
    <property type="molecule type" value="Genomic_DNA"/>
</dbReference>
<feature type="transmembrane region" description="Helical" evidence="2">
    <location>
        <begin position="243"/>
        <end position="261"/>
    </location>
</feature>
<feature type="transmembrane region" description="Helical" evidence="2">
    <location>
        <begin position="323"/>
        <end position="341"/>
    </location>
</feature>
<dbReference type="InterPro" id="IPR007492">
    <property type="entry name" value="LytTR_DNA-bd_dom"/>
</dbReference>
<dbReference type="PANTHER" id="PTHR37299">
    <property type="entry name" value="TRANSCRIPTIONAL REGULATOR-RELATED"/>
    <property type="match status" value="1"/>
</dbReference>
<dbReference type="GO" id="GO:0003677">
    <property type="term" value="F:DNA binding"/>
    <property type="evidence" value="ECO:0007669"/>
    <property type="project" value="InterPro"/>
</dbReference>
<dbReference type="AlphaFoldDB" id="A0A5S3X3J9"/>
<keyword evidence="2" id="KW-0812">Transmembrane</keyword>
<gene>
    <name evidence="5" type="ORF">CWB98_04905</name>
</gene>
<accession>A0A5S3X3J9</accession>
<dbReference type="PANTHER" id="PTHR37299:SF1">
    <property type="entry name" value="STAGE 0 SPORULATION PROTEIN A HOMOLOG"/>
    <property type="match status" value="1"/>
</dbReference>
<dbReference type="Pfam" id="PF04397">
    <property type="entry name" value="LytTR"/>
    <property type="match status" value="1"/>
</dbReference>
<reference evidence="6" key="2">
    <citation type="submission" date="2019-06" db="EMBL/GenBank/DDBJ databases">
        <title>Co-occurence of chitin degradation, pigmentation and bioactivity in marine Pseudoalteromonas.</title>
        <authorList>
            <person name="Sonnenschein E.C."/>
            <person name="Bech P.K."/>
        </authorList>
    </citation>
    <scope>NUCLEOTIDE SEQUENCE [LARGE SCALE GENOMIC DNA]</scope>
    <source>
        <strain evidence="6">S2599</strain>
    </source>
</reference>
<dbReference type="RefSeq" id="WP_138543837.1">
    <property type="nucleotide sequence ID" value="NZ_PNCJ01000007.1"/>
</dbReference>
<feature type="transmembrane region" description="Helical" evidence="2">
    <location>
        <begin position="273"/>
        <end position="292"/>
    </location>
</feature>
<sequence length="508" mass="56941">MRFRDSRLLRTVLCTLLVLSGNVFALDWTHINYHQVWVCPGGGPIPTFEEPACKTQSFFSSDPQGQAIWLKARLHLSEHWQERTGPYAFYLFAKASSEVYLNGRLLGTNGRVALDGQQELAGRMDTRFYVPTDVIKEGENWVVMHLSSHQSLLRLSSPLHLAALGEYQNSTEYFGIEPHIQLSILCVLVLGVLYLLILRLSPLRAQIPAGLLWLFGIAAVQLALEQLRGWISYPYPLHDVRLILILLCALGFGCGLLAYLLRSCQVLINTRLTILALSMSLTLLMVFFSPGFDQKTTLAVAFPVLVGILVSGRYYYQSRTNKALIFVATQCAFLLASILSVQSFHSLLFYIMVTALLGVFLGLHIRHLGELQIQSMIDQQAIAKLQVKLAQLDKTDAQQYLKLTFGSSTERIDIGQLIWCRAAGDYVELHLEGGGERLYSGSLKSLIEKLPATFMQVHRSYLVDLDKVRKVALNKDKAVAGYAFLHLSDGQRVPVSRRLIGQVRESIE</sequence>
<feature type="transmembrane region" description="Helical" evidence="2">
    <location>
        <begin position="210"/>
        <end position="231"/>
    </location>
</feature>
<evidence type="ECO:0000313" key="5">
    <source>
        <dbReference type="EMBL" id="TMP39030.1"/>
    </source>
</evidence>
<evidence type="ECO:0000259" key="4">
    <source>
        <dbReference type="PROSITE" id="PS50930"/>
    </source>
</evidence>
<proteinExistence type="predicted"/>
<name>A0A5S3X3J9_9GAMM</name>
<dbReference type="Proteomes" id="UP000306719">
    <property type="component" value="Unassembled WGS sequence"/>
</dbReference>
<evidence type="ECO:0000256" key="2">
    <source>
        <dbReference type="SAM" id="Phobius"/>
    </source>
</evidence>
<dbReference type="InterPro" id="IPR046947">
    <property type="entry name" value="LytR-like"/>
</dbReference>
<comment type="caution">
    <text evidence="5">The sequence shown here is derived from an EMBL/GenBank/DDBJ whole genome shotgun (WGS) entry which is preliminary data.</text>
</comment>
<feature type="signal peptide" evidence="3">
    <location>
        <begin position="1"/>
        <end position="25"/>
    </location>
</feature>
<dbReference type="PROSITE" id="PS50930">
    <property type="entry name" value="HTH_LYTTR"/>
    <property type="match status" value="1"/>
</dbReference>
<reference evidence="5 6" key="1">
    <citation type="submission" date="2018-01" db="EMBL/GenBank/DDBJ databases">
        <authorList>
            <person name="Paulsen S."/>
            <person name="Gram L.K."/>
        </authorList>
    </citation>
    <scope>NUCLEOTIDE SEQUENCE [LARGE SCALE GENOMIC DNA]</scope>
    <source>
        <strain evidence="5 6">S2599</strain>
    </source>
</reference>
<dbReference type="GO" id="GO:0000156">
    <property type="term" value="F:phosphorelay response regulator activity"/>
    <property type="evidence" value="ECO:0007669"/>
    <property type="project" value="InterPro"/>
</dbReference>
<keyword evidence="2" id="KW-1133">Transmembrane helix</keyword>
<feature type="domain" description="HTH LytTR-type" evidence="4">
    <location>
        <begin position="401"/>
        <end position="508"/>
    </location>
</feature>
<feature type="chain" id="PRO_5024438349" description="HTH LytTR-type domain-containing protein" evidence="3">
    <location>
        <begin position="26"/>
        <end position="508"/>
    </location>
</feature>
<protein>
    <recommendedName>
        <fullName evidence="4">HTH LytTR-type domain-containing protein</fullName>
    </recommendedName>
</protein>
<feature type="transmembrane region" description="Helical" evidence="2">
    <location>
        <begin position="347"/>
        <end position="365"/>
    </location>
</feature>
<feature type="transmembrane region" description="Helical" evidence="2">
    <location>
        <begin position="298"/>
        <end position="316"/>
    </location>
</feature>